<evidence type="ECO:0000313" key="1">
    <source>
        <dbReference type="EMBL" id="MBD1430948.1"/>
    </source>
</evidence>
<dbReference type="RefSeq" id="WP_190302934.1">
    <property type="nucleotide sequence ID" value="NZ_JACOIJ010000046.1"/>
</dbReference>
<comment type="caution">
    <text evidence="1">The sequence shown here is derived from an EMBL/GenBank/DDBJ whole genome shotgun (WGS) entry which is preliminary data.</text>
</comment>
<accession>A0ABR7YIB6</accession>
<evidence type="ECO:0000313" key="2">
    <source>
        <dbReference type="Proteomes" id="UP000651271"/>
    </source>
</evidence>
<proteinExistence type="predicted"/>
<dbReference type="EMBL" id="JACOIJ010000046">
    <property type="protein sequence ID" value="MBD1430948.1"/>
    <property type="molecule type" value="Genomic_DNA"/>
</dbReference>
<keyword evidence="2" id="KW-1185">Reference proteome</keyword>
<dbReference type="Gene3D" id="2.40.128.490">
    <property type="entry name" value="Uncharacterised protein PF14869, DUF4488"/>
    <property type="match status" value="1"/>
</dbReference>
<gene>
    <name evidence="1" type="ORF">H8B04_15560</name>
</gene>
<organism evidence="1 2">
    <name type="scientific">Sphingobacterium litopenaei</name>
    <dbReference type="NCBI Taxonomy" id="2763500"/>
    <lineage>
        <taxon>Bacteria</taxon>
        <taxon>Pseudomonadati</taxon>
        <taxon>Bacteroidota</taxon>
        <taxon>Sphingobacteriia</taxon>
        <taxon>Sphingobacteriales</taxon>
        <taxon>Sphingobacteriaceae</taxon>
        <taxon>Sphingobacterium</taxon>
    </lineage>
</organism>
<name>A0ABR7YIB6_9SPHI</name>
<sequence length="140" mass="15866">MRIFLTFIYLVLFTTGLFAQTNPSLAGVWKLSEFKDGNGELINVHPVFYKFFDNTDSFTNLSLRDTGLTFAHKGKYSLDVHNNTYTETVVKLNQSNTQAVTAVNTLKITFNEDKSSFTIEGTIQSVNGQFALYEVWTKLD</sequence>
<protein>
    <submittedName>
        <fullName evidence="1">DUF4488 domain-containing protein</fullName>
    </submittedName>
</protein>
<dbReference type="Proteomes" id="UP000651271">
    <property type="component" value="Unassembled WGS sequence"/>
</dbReference>
<reference evidence="1 2" key="1">
    <citation type="submission" date="2020-08" db="EMBL/GenBank/DDBJ databases">
        <title>Sphingobacterium sp. DN04309 isolated from aquaculture water.</title>
        <authorList>
            <person name="Zhang M."/>
        </authorList>
    </citation>
    <scope>NUCLEOTIDE SEQUENCE [LARGE SCALE GENOMIC DNA]</scope>
    <source>
        <strain evidence="1 2">DN04309</strain>
    </source>
</reference>